<dbReference type="Proteomes" id="UP000828390">
    <property type="component" value="Unassembled WGS sequence"/>
</dbReference>
<comment type="caution">
    <text evidence="1">The sequence shown here is derived from an EMBL/GenBank/DDBJ whole genome shotgun (WGS) entry which is preliminary data.</text>
</comment>
<dbReference type="EMBL" id="JAIWYP010000004">
    <property type="protein sequence ID" value="KAH3835947.1"/>
    <property type="molecule type" value="Genomic_DNA"/>
</dbReference>
<reference evidence="1" key="1">
    <citation type="journal article" date="2019" name="bioRxiv">
        <title>The Genome of the Zebra Mussel, Dreissena polymorpha: A Resource for Invasive Species Research.</title>
        <authorList>
            <person name="McCartney M.A."/>
            <person name="Auch B."/>
            <person name="Kono T."/>
            <person name="Mallez S."/>
            <person name="Zhang Y."/>
            <person name="Obille A."/>
            <person name="Becker A."/>
            <person name="Abrahante J.E."/>
            <person name="Garbe J."/>
            <person name="Badalamenti J.P."/>
            <person name="Herman A."/>
            <person name="Mangelson H."/>
            <person name="Liachko I."/>
            <person name="Sullivan S."/>
            <person name="Sone E.D."/>
            <person name="Koren S."/>
            <person name="Silverstein K.A.T."/>
            <person name="Beckman K.B."/>
            <person name="Gohl D.M."/>
        </authorList>
    </citation>
    <scope>NUCLEOTIDE SEQUENCE</scope>
    <source>
        <strain evidence="1">Duluth1</strain>
        <tissue evidence="1">Whole animal</tissue>
    </source>
</reference>
<dbReference type="AlphaFoldDB" id="A0A9D4KAT0"/>
<gene>
    <name evidence="1" type="ORF">DPMN_109316</name>
</gene>
<organism evidence="1 2">
    <name type="scientific">Dreissena polymorpha</name>
    <name type="common">Zebra mussel</name>
    <name type="synonym">Mytilus polymorpha</name>
    <dbReference type="NCBI Taxonomy" id="45954"/>
    <lineage>
        <taxon>Eukaryota</taxon>
        <taxon>Metazoa</taxon>
        <taxon>Spiralia</taxon>
        <taxon>Lophotrochozoa</taxon>
        <taxon>Mollusca</taxon>
        <taxon>Bivalvia</taxon>
        <taxon>Autobranchia</taxon>
        <taxon>Heteroconchia</taxon>
        <taxon>Euheterodonta</taxon>
        <taxon>Imparidentia</taxon>
        <taxon>Neoheterodontei</taxon>
        <taxon>Myida</taxon>
        <taxon>Dreissenoidea</taxon>
        <taxon>Dreissenidae</taxon>
        <taxon>Dreissena</taxon>
    </lineage>
</organism>
<evidence type="ECO:0000313" key="2">
    <source>
        <dbReference type="Proteomes" id="UP000828390"/>
    </source>
</evidence>
<accession>A0A9D4KAT0</accession>
<reference evidence="1" key="2">
    <citation type="submission" date="2020-11" db="EMBL/GenBank/DDBJ databases">
        <authorList>
            <person name="McCartney M.A."/>
            <person name="Auch B."/>
            <person name="Kono T."/>
            <person name="Mallez S."/>
            <person name="Becker A."/>
            <person name="Gohl D.M."/>
            <person name="Silverstein K.A.T."/>
            <person name="Koren S."/>
            <person name="Bechman K.B."/>
            <person name="Herman A."/>
            <person name="Abrahante J.E."/>
            <person name="Garbe J."/>
        </authorList>
    </citation>
    <scope>NUCLEOTIDE SEQUENCE</scope>
    <source>
        <strain evidence="1">Duluth1</strain>
        <tissue evidence="1">Whole animal</tissue>
    </source>
</reference>
<protein>
    <submittedName>
        <fullName evidence="1">Uncharacterized protein</fullName>
    </submittedName>
</protein>
<proteinExistence type="predicted"/>
<keyword evidence="2" id="KW-1185">Reference proteome</keyword>
<sequence length="83" mass="9680">MLEFSDHEFQLLYDSLVVYIIEFDKYFGDMEFVLSVDSRRQTTVKVCMERLPFKRVVNDAANPIGKALTSWVFICGLVNAFYV</sequence>
<name>A0A9D4KAT0_DREPO</name>
<evidence type="ECO:0000313" key="1">
    <source>
        <dbReference type="EMBL" id="KAH3835947.1"/>
    </source>
</evidence>